<protein>
    <recommendedName>
        <fullName evidence="3">RNase H type-1 domain-containing protein</fullName>
    </recommendedName>
</protein>
<accession>A0A2P5DWG3</accession>
<dbReference type="AlphaFoldDB" id="A0A2P5DWG3"/>
<evidence type="ECO:0000313" key="2">
    <source>
        <dbReference type="Proteomes" id="UP000237000"/>
    </source>
</evidence>
<dbReference type="Proteomes" id="UP000237000">
    <property type="component" value="Unassembled WGS sequence"/>
</dbReference>
<dbReference type="EMBL" id="JXTC01000245">
    <property type="protein sequence ID" value="PON77625.1"/>
    <property type="molecule type" value="Genomic_DNA"/>
</dbReference>
<name>A0A2P5DWG3_TREOI</name>
<comment type="caution">
    <text evidence="1">The sequence shown here is derived from an EMBL/GenBank/DDBJ whole genome shotgun (WGS) entry which is preliminary data.</text>
</comment>
<reference evidence="2" key="1">
    <citation type="submission" date="2016-06" db="EMBL/GenBank/DDBJ databases">
        <title>Parallel loss of symbiosis genes in relatives of nitrogen-fixing non-legume Parasponia.</title>
        <authorList>
            <person name="Van Velzen R."/>
            <person name="Holmer R."/>
            <person name="Bu F."/>
            <person name="Rutten L."/>
            <person name="Van Zeijl A."/>
            <person name="Liu W."/>
            <person name="Santuari L."/>
            <person name="Cao Q."/>
            <person name="Sharma T."/>
            <person name="Shen D."/>
            <person name="Roswanjaya Y."/>
            <person name="Wardhani T."/>
            <person name="Kalhor M.S."/>
            <person name="Jansen J."/>
            <person name="Van den Hoogen J."/>
            <person name="Gungor B."/>
            <person name="Hartog M."/>
            <person name="Hontelez J."/>
            <person name="Verver J."/>
            <person name="Yang W.-C."/>
            <person name="Schijlen E."/>
            <person name="Repin R."/>
            <person name="Schilthuizen M."/>
            <person name="Schranz E."/>
            <person name="Heidstra R."/>
            <person name="Miyata K."/>
            <person name="Fedorova E."/>
            <person name="Kohlen W."/>
            <person name="Bisseling T."/>
            <person name="Smit S."/>
            <person name="Geurts R."/>
        </authorList>
    </citation>
    <scope>NUCLEOTIDE SEQUENCE [LARGE SCALE GENOMIC DNA]</scope>
    <source>
        <strain evidence="2">cv. RG33-2</strain>
    </source>
</reference>
<evidence type="ECO:0008006" key="3">
    <source>
        <dbReference type="Google" id="ProtNLM"/>
    </source>
</evidence>
<evidence type="ECO:0000313" key="1">
    <source>
        <dbReference type="EMBL" id="PON77625.1"/>
    </source>
</evidence>
<dbReference type="InParanoid" id="A0A2P5DWG3"/>
<keyword evidence="2" id="KW-1185">Reference proteome</keyword>
<gene>
    <name evidence="1" type="ORF">TorRG33x02_239950</name>
</gene>
<organism evidence="1 2">
    <name type="scientific">Trema orientale</name>
    <name type="common">Charcoal tree</name>
    <name type="synonym">Celtis orientalis</name>
    <dbReference type="NCBI Taxonomy" id="63057"/>
    <lineage>
        <taxon>Eukaryota</taxon>
        <taxon>Viridiplantae</taxon>
        <taxon>Streptophyta</taxon>
        <taxon>Embryophyta</taxon>
        <taxon>Tracheophyta</taxon>
        <taxon>Spermatophyta</taxon>
        <taxon>Magnoliopsida</taxon>
        <taxon>eudicotyledons</taxon>
        <taxon>Gunneridae</taxon>
        <taxon>Pentapetalae</taxon>
        <taxon>rosids</taxon>
        <taxon>fabids</taxon>
        <taxon>Rosales</taxon>
        <taxon>Cannabaceae</taxon>
        <taxon>Trema</taxon>
    </lineage>
</organism>
<dbReference type="OrthoDB" id="1297712at2759"/>
<proteinExistence type="predicted"/>
<feature type="non-terminal residue" evidence="1">
    <location>
        <position position="1"/>
    </location>
</feature>
<sequence length="71" mass="7690">NKEMSGGSRQRVPPSLFIAELAAIREGLLFAKESSLLISVVESDCLNAIHAINSTLGFSSDDLIIRYCFSS</sequence>